<dbReference type="Pfam" id="PF01926">
    <property type="entry name" value="MMR_HSR1"/>
    <property type="match status" value="1"/>
</dbReference>
<dbReference type="PANTHER" id="PTHR45709">
    <property type="entry name" value="LARGE SUBUNIT GTPASE 1 HOMOLOG-RELATED"/>
    <property type="match status" value="1"/>
</dbReference>
<dbReference type="EMBL" id="GBHO01017086">
    <property type="protein sequence ID" value="JAG26518.1"/>
    <property type="molecule type" value="Transcribed_RNA"/>
</dbReference>
<evidence type="ECO:0000259" key="5">
    <source>
        <dbReference type="Pfam" id="PF01926"/>
    </source>
</evidence>
<dbReference type="EMBL" id="GDHC01014115">
    <property type="protein sequence ID" value="JAQ04514.1"/>
    <property type="molecule type" value="Transcribed_RNA"/>
</dbReference>
<evidence type="ECO:0000313" key="6">
    <source>
        <dbReference type="EMBL" id="JAG26518.1"/>
    </source>
</evidence>
<organism evidence="6">
    <name type="scientific">Lygus hesperus</name>
    <name type="common">Western plant bug</name>
    <dbReference type="NCBI Taxonomy" id="30085"/>
    <lineage>
        <taxon>Eukaryota</taxon>
        <taxon>Metazoa</taxon>
        <taxon>Ecdysozoa</taxon>
        <taxon>Arthropoda</taxon>
        <taxon>Hexapoda</taxon>
        <taxon>Insecta</taxon>
        <taxon>Pterygota</taxon>
        <taxon>Neoptera</taxon>
        <taxon>Paraneoptera</taxon>
        <taxon>Hemiptera</taxon>
        <taxon>Heteroptera</taxon>
        <taxon>Panheteroptera</taxon>
        <taxon>Cimicomorpha</taxon>
        <taxon>Miridae</taxon>
        <taxon>Mirini</taxon>
        <taxon>Lygus</taxon>
    </lineage>
</organism>
<evidence type="ECO:0000313" key="7">
    <source>
        <dbReference type="EMBL" id="JAQ04514.1"/>
    </source>
</evidence>
<dbReference type="AlphaFoldDB" id="A0A0A9Y601"/>
<reference evidence="7" key="3">
    <citation type="journal article" date="2016" name="Gigascience">
        <title>De novo construction of an expanded transcriptome assembly for the western tarnished plant bug, Lygus hesperus.</title>
        <authorList>
            <person name="Tassone E.E."/>
            <person name="Geib S.M."/>
            <person name="Hall B."/>
            <person name="Fabrick J.A."/>
            <person name="Brent C.S."/>
            <person name="Hull J.J."/>
        </authorList>
    </citation>
    <scope>NUCLEOTIDE SEQUENCE</scope>
</reference>
<comment type="function">
    <text evidence="3">Possible regulatory or functional link with the histocompatibility cluster.</text>
</comment>
<feature type="domain" description="G" evidence="5">
    <location>
        <begin position="25"/>
        <end position="84"/>
    </location>
</feature>
<evidence type="ECO:0000256" key="2">
    <source>
        <dbReference type="ARBA" id="ARBA00023134"/>
    </source>
</evidence>
<name>A0A0A9Y601_LYGHE</name>
<keyword evidence="1" id="KW-0547">Nucleotide-binding</keyword>
<proteinExistence type="predicted"/>
<accession>A0A0A9Y601</accession>
<dbReference type="PANTHER" id="PTHR45709:SF3">
    <property type="entry name" value="GUANINE NUCLEOTIDE-BINDING PROTEIN-LIKE 1"/>
    <property type="match status" value="1"/>
</dbReference>
<reference evidence="6" key="1">
    <citation type="journal article" date="2014" name="PLoS ONE">
        <title>Transcriptome-Based Identification of ABC Transporters in the Western Tarnished Plant Bug Lygus hesperus.</title>
        <authorList>
            <person name="Hull J.J."/>
            <person name="Chaney K."/>
            <person name="Geib S.M."/>
            <person name="Fabrick J.A."/>
            <person name="Brent C.S."/>
            <person name="Walsh D."/>
            <person name="Lavine L.C."/>
        </authorList>
    </citation>
    <scope>NUCLEOTIDE SEQUENCE</scope>
</reference>
<dbReference type="SUPFAM" id="SSF52540">
    <property type="entry name" value="P-loop containing nucleoside triphosphate hydrolases"/>
    <property type="match status" value="1"/>
</dbReference>
<evidence type="ECO:0000256" key="4">
    <source>
        <dbReference type="ARBA" id="ARBA00039902"/>
    </source>
</evidence>
<reference evidence="6" key="2">
    <citation type="submission" date="2014-07" db="EMBL/GenBank/DDBJ databases">
        <authorList>
            <person name="Hull J."/>
        </authorList>
    </citation>
    <scope>NUCLEOTIDE SEQUENCE</scope>
</reference>
<dbReference type="GO" id="GO:0005525">
    <property type="term" value="F:GTP binding"/>
    <property type="evidence" value="ECO:0007669"/>
    <property type="project" value="UniProtKB-KW"/>
</dbReference>
<protein>
    <recommendedName>
        <fullName evidence="4">Guanine nucleotide-binding protein-like 1</fullName>
    </recommendedName>
</protein>
<dbReference type="InterPro" id="IPR006073">
    <property type="entry name" value="GTP-bd"/>
</dbReference>
<dbReference type="InterPro" id="IPR027417">
    <property type="entry name" value="P-loop_NTPase"/>
</dbReference>
<dbReference type="Gene3D" id="3.40.50.300">
    <property type="entry name" value="P-loop containing nucleotide triphosphate hydrolases"/>
    <property type="match status" value="1"/>
</dbReference>
<keyword evidence="2" id="KW-0342">GTP-binding</keyword>
<sequence length="118" mass="12522">MQHRSRLKPDAVASAITNAKDNPVHIAFVGFPNVGKSSLLNCITGTKVVSVSATPGHTKHVQTIPLESEGVVLIDSPGLAFPMLNLPRPLQAVIGTHQIAQTREPQSGVTYMASHLPL</sequence>
<dbReference type="GO" id="GO:0003924">
    <property type="term" value="F:GTPase activity"/>
    <property type="evidence" value="ECO:0007669"/>
    <property type="project" value="InterPro"/>
</dbReference>
<gene>
    <name evidence="6" type="primary">Gnl1_0</name>
    <name evidence="7" type="synonym">Gnl1_1</name>
    <name evidence="6" type="ORF">CM83_23259</name>
    <name evidence="7" type="ORF">g.19502</name>
</gene>
<evidence type="ECO:0000256" key="1">
    <source>
        <dbReference type="ARBA" id="ARBA00022741"/>
    </source>
</evidence>
<dbReference type="InterPro" id="IPR043358">
    <property type="entry name" value="GNL1-like"/>
</dbReference>
<evidence type="ECO:0000256" key="3">
    <source>
        <dbReference type="ARBA" id="ARBA00037770"/>
    </source>
</evidence>